<sequence length="300" mass="33683">MSAAVAAPGSTTGFLCMWNGTKDDQHAYVDYSTGKTNVNEPKKVNIIAHDIRTLPVKPSLAQDGYQLVDHTTSVTPEEMLAGNTPEGRNVIVTKYYAECKDIISRITDAPIVETYIFRIRQNGAHPRDFSTKTVANKAMTAASLPIAHVDRDRMTLRDGIIDYFGAEKAAELFKKHKRYAQINVWRSIDDSVKKWPLAFINHSGVSGWDYDSHMATVEPRNDPRVALRGTKAQDSVLIDAEGYKYYYVSDIKREEVLVFSSGDSDVSKVVPHGAFWDDKTAEDAPTRRSLEVRAWVFFDE</sequence>
<dbReference type="PANTHER" id="PTHR34598:SF3">
    <property type="entry name" value="OXIDOREDUCTASE AN1597"/>
    <property type="match status" value="1"/>
</dbReference>
<comment type="caution">
    <text evidence="2">The sequence shown here is derived from an EMBL/GenBank/DDBJ whole genome shotgun (WGS) entry which is preliminary data.</text>
</comment>
<proteinExistence type="inferred from homology"/>
<dbReference type="AlphaFoldDB" id="A0AAN6WTA3"/>
<dbReference type="NCBIfam" id="NF041278">
    <property type="entry name" value="CmcJ_NvfI_EfuI"/>
    <property type="match status" value="1"/>
</dbReference>
<protein>
    <submittedName>
        <fullName evidence="2">Uncharacterized protein</fullName>
    </submittedName>
</protein>
<dbReference type="InterPro" id="IPR044053">
    <property type="entry name" value="AsaB-like"/>
</dbReference>
<accession>A0AAN6WTA3</accession>
<comment type="similarity">
    <text evidence="1">Belongs to the asaB hydroxylase/desaturase family.</text>
</comment>
<dbReference type="Proteomes" id="UP001302126">
    <property type="component" value="Unassembled WGS sequence"/>
</dbReference>
<evidence type="ECO:0000313" key="3">
    <source>
        <dbReference type="Proteomes" id="UP001302126"/>
    </source>
</evidence>
<name>A0AAN6WTA3_9PEZI</name>
<reference evidence="2" key="1">
    <citation type="journal article" date="2023" name="Mol. Phylogenet. Evol.">
        <title>Genome-scale phylogeny and comparative genomics of the fungal order Sordariales.</title>
        <authorList>
            <person name="Hensen N."/>
            <person name="Bonometti L."/>
            <person name="Westerberg I."/>
            <person name="Brannstrom I.O."/>
            <person name="Guillou S."/>
            <person name="Cros-Aarteil S."/>
            <person name="Calhoun S."/>
            <person name="Haridas S."/>
            <person name="Kuo A."/>
            <person name="Mondo S."/>
            <person name="Pangilinan J."/>
            <person name="Riley R."/>
            <person name="LaButti K."/>
            <person name="Andreopoulos B."/>
            <person name="Lipzen A."/>
            <person name="Chen C."/>
            <person name="Yan M."/>
            <person name="Daum C."/>
            <person name="Ng V."/>
            <person name="Clum A."/>
            <person name="Steindorff A."/>
            <person name="Ohm R.A."/>
            <person name="Martin F."/>
            <person name="Silar P."/>
            <person name="Natvig D.O."/>
            <person name="Lalanne C."/>
            <person name="Gautier V."/>
            <person name="Ament-Velasquez S.L."/>
            <person name="Kruys A."/>
            <person name="Hutchinson M.I."/>
            <person name="Powell A.J."/>
            <person name="Barry K."/>
            <person name="Miller A.N."/>
            <person name="Grigoriev I.V."/>
            <person name="Debuchy R."/>
            <person name="Gladieux P."/>
            <person name="Hiltunen Thoren M."/>
            <person name="Johannesson H."/>
        </authorList>
    </citation>
    <scope>NUCLEOTIDE SEQUENCE</scope>
    <source>
        <strain evidence="2">PSN309</strain>
    </source>
</reference>
<keyword evidence="3" id="KW-1185">Reference proteome</keyword>
<evidence type="ECO:0000313" key="2">
    <source>
        <dbReference type="EMBL" id="KAK4187744.1"/>
    </source>
</evidence>
<organism evidence="2 3">
    <name type="scientific">Podospora australis</name>
    <dbReference type="NCBI Taxonomy" id="1536484"/>
    <lineage>
        <taxon>Eukaryota</taxon>
        <taxon>Fungi</taxon>
        <taxon>Dikarya</taxon>
        <taxon>Ascomycota</taxon>
        <taxon>Pezizomycotina</taxon>
        <taxon>Sordariomycetes</taxon>
        <taxon>Sordariomycetidae</taxon>
        <taxon>Sordariales</taxon>
        <taxon>Podosporaceae</taxon>
        <taxon>Podospora</taxon>
    </lineage>
</organism>
<dbReference type="EMBL" id="MU864398">
    <property type="protein sequence ID" value="KAK4187744.1"/>
    <property type="molecule type" value="Genomic_DNA"/>
</dbReference>
<dbReference type="GO" id="GO:0016491">
    <property type="term" value="F:oxidoreductase activity"/>
    <property type="evidence" value="ECO:0007669"/>
    <property type="project" value="InterPro"/>
</dbReference>
<gene>
    <name evidence="2" type="ORF">QBC35DRAFT_498141</name>
</gene>
<reference evidence="2" key="2">
    <citation type="submission" date="2023-05" db="EMBL/GenBank/DDBJ databases">
        <authorList>
            <consortium name="Lawrence Berkeley National Laboratory"/>
            <person name="Steindorff A."/>
            <person name="Hensen N."/>
            <person name="Bonometti L."/>
            <person name="Westerberg I."/>
            <person name="Brannstrom I.O."/>
            <person name="Guillou S."/>
            <person name="Cros-Aarteil S."/>
            <person name="Calhoun S."/>
            <person name="Haridas S."/>
            <person name="Kuo A."/>
            <person name="Mondo S."/>
            <person name="Pangilinan J."/>
            <person name="Riley R."/>
            <person name="Labutti K."/>
            <person name="Andreopoulos B."/>
            <person name="Lipzen A."/>
            <person name="Chen C."/>
            <person name="Yanf M."/>
            <person name="Daum C."/>
            <person name="Ng V."/>
            <person name="Clum A."/>
            <person name="Ohm R."/>
            <person name="Martin F."/>
            <person name="Silar P."/>
            <person name="Natvig D."/>
            <person name="Lalanne C."/>
            <person name="Gautier V."/>
            <person name="Ament-Velasquez S.L."/>
            <person name="Kruys A."/>
            <person name="Hutchinson M.I."/>
            <person name="Powell A.J."/>
            <person name="Barry K."/>
            <person name="Miller A.N."/>
            <person name="Grigoriev I.V."/>
            <person name="Debuchy R."/>
            <person name="Gladieux P."/>
            <person name="Thoren M.H."/>
            <person name="Johannesson H."/>
        </authorList>
    </citation>
    <scope>NUCLEOTIDE SEQUENCE</scope>
    <source>
        <strain evidence="2">PSN309</strain>
    </source>
</reference>
<dbReference type="PANTHER" id="PTHR34598">
    <property type="entry name" value="BLL6449 PROTEIN"/>
    <property type="match status" value="1"/>
</dbReference>
<evidence type="ECO:0000256" key="1">
    <source>
        <dbReference type="ARBA" id="ARBA00023604"/>
    </source>
</evidence>